<dbReference type="Gramene" id="OE9A009244T1">
    <property type="protein sequence ID" value="OE9A009244C1"/>
    <property type="gene ID" value="OE9A009244"/>
</dbReference>
<dbReference type="Proteomes" id="UP000594638">
    <property type="component" value="Unassembled WGS sequence"/>
</dbReference>
<evidence type="ECO:0000313" key="2">
    <source>
        <dbReference type="EMBL" id="CAA3025713.1"/>
    </source>
</evidence>
<comment type="caution">
    <text evidence="2">The sequence shown here is derived from an EMBL/GenBank/DDBJ whole genome shotgun (WGS) entry which is preliminary data.</text>
</comment>
<feature type="compositionally biased region" description="Low complexity" evidence="1">
    <location>
        <begin position="1"/>
        <end position="13"/>
    </location>
</feature>
<evidence type="ECO:0000256" key="1">
    <source>
        <dbReference type="SAM" id="MobiDB-lite"/>
    </source>
</evidence>
<gene>
    <name evidence="2" type="ORF">OLEA9_A009244</name>
</gene>
<name>A0A8S0V2Z4_OLEEU</name>
<organism evidence="2 3">
    <name type="scientific">Olea europaea subsp. europaea</name>
    <dbReference type="NCBI Taxonomy" id="158383"/>
    <lineage>
        <taxon>Eukaryota</taxon>
        <taxon>Viridiplantae</taxon>
        <taxon>Streptophyta</taxon>
        <taxon>Embryophyta</taxon>
        <taxon>Tracheophyta</taxon>
        <taxon>Spermatophyta</taxon>
        <taxon>Magnoliopsida</taxon>
        <taxon>eudicotyledons</taxon>
        <taxon>Gunneridae</taxon>
        <taxon>Pentapetalae</taxon>
        <taxon>asterids</taxon>
        <taxon>lamiids</taxon>
        <taxon>Lamiales</taxon>
        <taxon>Oleaceae</taxon>
        <taxon>Oleeae</taxon>
        <taxon>Olea</taxon>
    </lineage>
</organism>
<reference evidence="2 3" key="1">
    <citation type="submission" date="2019-12" db="EMBL/GenBank/DDBJ databases">
        <authorList>
            <person name="Alioto T."/>
            <person name="Alioto T."/>
            <person name="Gomez Garrido J."/>
        </authorList>
    </citation>
    <scope>NUCLEOTIDE SEQUENCE [LARGE SCALE GENOMIC DNA]</scope>
</reference>
<dbReference type="EMBL" id="CACTIH010009141">
    <property type="protein sequence ID" value="CAA3025713.1"/>
    <property type="molecule type" value="Genomic_DNA"/>
</dbReference>
<proteinExistence type="predicted"/>
<keyword evidence="3" id="KW-1185">Reference proteome</keyword>
<dbReference type="AlphaFoldDB" id="A0A8S0V2Z4"/>
<feature type="region of interest" description="Disordered" evidence="1">
    <location>
        <begin position="1"/>
        <end position="30"/>
    </location>
</feature>
<sequence>MRILKTSGSVGDESTGGGGTTDGSAGGGDDNASGWDGLATGFGGGRVVGLEMADWLSCNLLKTGKFMSELTRSVIASPAVGLGYGLARVHWPEICFGWSPITSAAETAKATLRVAAMINWNLSLDFLGFEVGSFSSWVLLDEASGSIDLGLP</sequence>
<accession>A0A8S0V2Z4</accession>
<evidence type="ECO:0000313" key="3">
    <source>
        <dbReference type="Proteomes" id="UP000594638"/>
    </source>
</evidence>
<feature type="compositionally biased region" description="Gly residues" evidence="1">
    <location>
        <begin position="14"/>
        <end position="29"/>
    </location>
</feature>
<protein>
    <submittedName>
        <fullName evidence="2">Uncharacterized protein</fullName>
    </submittedName>
</protein>